<evidence type="ECO:0000313" key="11">
    <source>
        <dbReference type="Proteomes" id="UP001432027"/>
    </source>
</evidence>
<evidence type="ECO:0000256" key="4">
    <source>
        <dbReference type="ARBA" id="ARBA00023015"/>
    </source>
</evidence>
<dbReference type="Gene3D" id="3.30.50.10">
    <property type="entry name" value="Erythroid Transcription Factor GATA-1, subunit A"/>
    <property type="match status" value="1"/>
</dbReference>
<evidence type="ECO:0000256" key="1">
    <source>
        <dbReference type="ARBA" id="ARBA00022723"/>
    </source>
</evidence>
<gene>
    <name evidence="10" type="ORF">PENTCL1PPCAC_13404</name>
</gene>
<dbReference type="AlphaFoldDB" id="A0AAV5TBW7"/>
<dbReference type="GO" id="GO:0008270">
    <property type="term" value="F:zinc ion binding"/>
    <property type="evidence" value="ECO:0007669"/>
    <property type="project" value="UniProtKB-KW"/>
</dbReference>
<keyword evidence="4" id="KW-0805">Transcription regulation</keyword>
<dbReference type="PANTHER" id="PTHR46011">
    <property type="entry name" value="NUCLEAR HORMONE RECEPTOR FAMILY MEMBER NHR-86-RELATED"/>
    <property type="match status" value="1"/>
</dbReference>
<dbReference type="SUPFAM" id="SSF57716">
    <property type="entry name" value="Glucocorticoid receptor-like (DNA-binding domain)"/>
    <property type="match status" value="1"/>
</dbReference>
<dbReference type="Proteomes" id="UP001432027">
    <property type="component" value="Unassembled WGS sequence"/>
</dbReference>
<evidence type="ECO:0000256" key="2">
    <source>
        <dbReference type="ARBA" id="ARBA00022771"/>
    </source>
</evidence>
<dbReference type="SMART" id="SM00399">
    <property type="entry name" value="ZnF_C4"/>
    <property type="match status" value="1"/>
</dbReference>
<comment type="caution">
    <text evidence="10">The sequence shown here is derived from an EMBL/GenBank/DDBJ whole genome shotgun (WGS) entry which is preliminary data.</text>
</comment>
<protein>
    <recommendedName>
        <fullName evidence="9">Nuclear receptor domain-containing protein</fullName>
    </recommendedName>
</protein>
<dbReference type="GO" id="GO:0003700">
    <property type="term" value="F:DNA-binding transcription factor activity"/>
    <property type="evidence" value="ECO:0007669"/>
    <property type="project" value="InterPro"/>
</dbReference>
<dbReference type="PANTHER" id="PTHR46011:SF6">
    <property type="entry name" value="HIGH ZINC ACTIVATED NUCLEAR RECEPTOR PROTEIN"/>
    <property type="match status" value="1"/>
</dbReference>
<keyword evidence="11" id="KW-1185">Reference proteome</keyword>
<evidence type="ECO:0000259" key="9">
    <source>
        <dbReference type="PROSITE" id="PS51030"/>
    </source>
</evidence>
<organism evidence="10 11">
    <name type="scientific">Pristionchus entomophagus</name>
    <dbReference type="NCBI Taxonomy" id="358040"/>
    <lineage>
        <taxon>Eukaryota</taxon>
        <taxon>Metazoa</taxon>
        <taxon>Ecdysozoa</taxon>
        <taxon>Nematoda</taxon>
        <taxon>Chromadorea</taxon>
        <taxon>Rhabditida</taxon>
        <taxon>Rhabditina</taxon>
        <taxon>Diplogasteromorpha</taxon>
        <taxon>Diplogasteroidea</taxon>
        <taxon>Neodiplogasteridae</taxon>
        <taxon>Pristionchus</taxon>
    </lineage>
</organism>
<keyword evidence="6" id="KW-0804">Transcription</keyword>
<name>A0AAV5TBW7_9BILA</name>
<dbReference type="PROSITE" id="PS51030">
    <property type="entry name" value="NUCLEAR_REC_DBD_2"/>
    <property type="match status" value="1"/>
</dbReference>
<feature type="non-terminal residue" evidence="10">
    <location>
        <position position="1"/>
    </location>
</feature>
<dbReference type="GO" id="GO:0005634">
    <property type="term" value="C:nucleus"/>
    <property type="evidence" value="ECO:0007669"/>
    <property type="project" value="TreeGrafter"/>
</dbReference>
<reference evidence="10" key="1">
    <citation type="submission" date="2023-10" db="EMBL/GenBank/DDBJ databases">
        <title>Genome assembly of Pristionchus species.</title>
        <authorList>
            <person name="Yoshida K."/>
            <person name="Sommer R.J."/>
        </authorList>
    </citation>
    <scope>NUCLEOTIDE SEQUENCE</scope>
    <source>
        <strain evidence="10">RS0144</strain>
    </source>
</reference>
<evidence type="ECO:0000256" key="8">
    <source>
        <dbReference type="ARBA" id="ARBA00023242"/>
    </source>
</evidence>
<proteinExistence type="predicted"/>
<dbReference type="InterPro" id="IPR001628">
    <property type="entry name" value="Znf_hrmn_rcpt"/>
</dbReference>
<dbReference type="GO" id="GO:0043565">
    <property type="term" value="F:sequence-specific DNA binding"/>
    <property type="evidence" value="ECO:0007669"/>
    <property type="project" value="InterPro"/>
</dbReference>
<dbReference type="EMBL" id="BTSX01000003">
    <property type="protein sequence ID" value="GMS91229.1"/>
    <property type="molecule type" value="Genomic_DNA"/>
</dbReference>
<sequence length="92" mass="10551">PRRKSVRTDRKCLVCGGVTRVAHMNMDVCRACSVFYRRSKGKSYICRSNTGKCPIGEECRKCRFDRLDRMVAQNASVIDESDEVPEEYPSNK</sequence>
<keyword evidence="8" id="KW-0539">Nucleus</keyword>
<keyword evidence="3" id="KW-0862">Zinc</keyword>
<evidence type="ECO:0000256" key="3">
    <source>
        <dbReference type="ARBA" id="ARBA00022833"/>
    </source>
</evidence>
<dbReference type="InterPro" id="IPR013088">
    <property type="entry name" value="Znf_NHR/GATA"/>
</dbReference>
<keyword evidence="2" id="KW-0863">Zinc-finger</keyword>
<keyword evidence="7" id="KW-0675">Receptor</keyword>
<evidence type="ECO:0000256" key="6">
    <source>
        <dbReference type="ARBA" id="ARBA00023163"/>
    </source>
</evidence>
<keyword evidence="5" id="KW-0238">DNA-binding</keyword>
<evidence type="ECO:0000256" key="5">
    <source>
        <dbReference type="ARBA" id="ARBA00023125"/>
    </source>
</evidence>
<feature type="non-terminal residue" evidence="10">
    <location>
        <position position="92"/>
    </location>
</feature>
<dbReference type="Pfam" id="PF00105">
    <property type="entry name" value="zf-C4"/>
    <property type="match status" value="1"/>
</dbReference>
<evidence type="ECO:0000313" key="10">
    <source>
        <dbReference type="EMBL" id="GMS91229.1"/>
    </source>
</evidence>
<evidence type="ECO:0000256" key="7">
    <source>
        <dbReference type="ARBA" id="ARBA00023170"/>
    </source>
</evidence>
<keyword evidence="1" id="KW-0479">Metal-binding</keyword>
<feature type="domain" description="Nuclear receptor" evidence="9">
    <location>
        <begin position="9"/>
        <end position="80"/>
    </location>
</feature>
<accession>A0AAV5TBW7</accession>